<dbReference type="Pfam" id="PF03372">
    <property type="entry name" value="Exo_endo_phos"/>
    <property type="match status" value="1"/>
</dbReference>
<accession>A0ABU3SSM2</accession>
<keyword evidence="2" id="KW-0255">Endonuclease</keyword>
<sequence>MPNHSAEKLIRLIEEHQPDVVVTLESDIWWQQALEKIHSSYPYRVNRPLDNLYGMHLYSKYALEDVQLVDLVEEGVPSIHCYLLLQDKLKIKCHFLHPAPPSPTENKLATPRDRELLLIAKQVQGRLGPTIVTGDLNDVAWSPTTRAFRQISGLQDPRIGRGMYNTFHAKYAFLRWPLDHIFHSEHFHLVQLQRLPSIDSDHFPLMSELAFHQVN</sequence>
<protein>
    <submittedName>
        <fullName evidence="2">Endonuclease/exonuclease/phosphatase family protein</fullName>
    </submittedName>
</protein>
<evidence type="ECO:0000259" key="1">
    <source>
        <dbReference type="Pfam" id="PF03372"/>
    </source>
</evidence>
<comment type="caution">
    <text evidence="2">The sequence shown here is derived from an EMBL/GenBank/DDBJ whole genome shotgun (WGS) entry which is preliminary data.</text>
</comment>
<dbReference type="InterPro" id="IPR005135">
    <property type="entry name" value="Endo/exonuclease/phosphatase"/>
</dbReference>
<dbReference type="Proteomes" id="UP001247805">
    <property type="component" value="Unassembled WGS sequence"/>
</dbReference>
<reference evidence="2 3" key="1">
    <citation type="submission" date="2023-10" db="EMBL/GenBank/DDBJ databases">
        <title>Glaciecola aquimarina strain GGW-M5 nov., isolated from a coastal seawater.</title>
        <authorList>
            <person name="Bayburt H."/>
            <person name="Kim J.M."/>
            <person name="Choi B.J."/>
            <person name="Jeon C.O."/>
        </authorList>
    </citation>
    <scope>NUCLEOTIDE SEQUENCE [LARGE SCALE GENOMIC DNA]</scope>
    <source>
        <strain evidence="2 3">KCTC 32108</strain>
    </source>
</reference>
<name>A0ABU3SSM2_9ALTE</name>
<proteinExistence type="predicted"/>
<keyword evidence="2" id="KW-0540">Nuclease</keyword>
<evidence type="ECO:0000313" key="2">
    <source>
        <dbReference type="EMBL" id="MDU0352980.1"/>
    </source>
</evidence>
<evidence type="ECO:0000313" key="3">
    <source>
        <dbReference type="Proteomes" id="UP001247805"/>
    </source>
</evidence>
<keyword evidence="3" id="KW-1185">Reference proteome</keyword>
<keyword evidence="2" id="KW-0378">Hydrolase</keyword>
<dbReference type="EMBL" id="JAWDIO010000002">
    <property type="protein sequence ID" value="MDU0352980.1"/>
    <property type="molecule type" value="Genomic_DNA"/>
</dbReference>
<gene>
    <name evidence="2" type="ORF">RS130_02690</name>
</gene>
<dbReference type="SUPFAM" id="SSF56219">
    <property type="entry name" value="DNase I-like"/>
    <property type="match status" value="1"/>
</dbReference>
<dbReference type="Gene3D" id="3.60.10.10">
    <property type="entry name" value="Endonuclease/exonuclease/phosphatase"/>
    <property type="match status" value="1"/>
</dbReference>
<organism evidence="2 3">
    <name type="scientific">Paraglaciecola aquimarina</name>
    <dbReference type="NCBI Taxonomy" id="1235557"/>
    <lineage>
        <taxon>Bacteria</taxon>
        <taxon>Pseudomonadati</taxon>
        <taxon>Pseudomonadota</taxon>
        <taxon>Gammaproteobacteria</taxon>
        <taxon>Alteromonadales</taxon>
        <taxon>Alteromonadaceae</taxon>
        <taxon>Paraglaciecola</taxon>
    </lineage>
</organism>
<feature type="domain" description="Endonuclease/exonuclease/phosphatase" evidence="1">
    <location>
        <begin position="4"/>
        <end position="202"/>
    </location>
</feature>
<dbReference type="InterPro" id="IPR036691">
    <property type="entry name" value="Endo/exonu/phosph_ase_sf"/>
</dbReference>
<dbReference type="GO" id="GO:0004519">
    <property type="term" value="F:endonuclease activity"/>
    <property type="evidence" value="ECO:0007669"/>
    <property type="project" value="UniProtKB-KW"/>
</dbReference>